<accession>A0A3A5KK91</accession>
<name>A0A3A5KK91_9HYPH</name>
<evidence type="ECO:0000313" key="1">
    <source>
        <dbReference type="EMBL" id="RJT36116.1"/>
    </source>
</evidence>
<dbReference type="EMBL" id="QZWZ01000016">
    <property type="protein sequence ID" value="RJT36116.1"/>
    <property type="molecule type" value="Genomic_DNA"/>
</dbReference>
<protein>
    <submittedName>
        <fullName evidence="1">Uncharacterized protein</fullName>
    </submittedName>
</protein>
<dbReference type="RefSeq" id="WP_120016148.1">
    <property type="nucleotide sequence ID" value="NZ_QZWZ01000016.1"/>
</dbReference>
<sequence length="59" mass="6613">MMTFTDDLIEKASFFVAYAGEGKDGWTVREWLAQRFRLTPAEALELFKIVKGGANARAS</sequence>
<evidence type="ECO:0000313" key="2">
    <source>
        <dbReference type="Proteomes" id="UP000272706"/>
    </source>
</evidence>
<dbReference type="AlphaFoldDB" id="A0A3A5KK91"/>
<gene>
    <name evidence="1" type="ORF">D3227_20595</name>
</gene>
<proteinExistence type="predicted"/>
<comment type="caution">
    <text evidence="1">The sequence shown here is derived from an EMBL/GenBank/DDBJ whole genome shotgun (WGS) entry which is preliminary data.</text>
</comment>
<reference evidence="1 2" key="1">
    <citation type="submission" date="2018-09" db="EMBL/GenBank/DDBJ databases">
        <title>Mesorhizobium carmichaelinearum sp. nov. isolated from Carmichaelinea spp. root nodules in New Zealand.</title>
        <authorList>
            <person name="De Meyer S.E."/>
        </authorList>
    </citation>
    <scope>NUCLEOTIDE SEQUENCE [LARGE SCALE GENOMIC DNA]</scope>
    <source>
        <strain evidence="1 2">ICMP19557</strain>
    </source>
</reference>
<keyword evidence="2" id="KW-1185">Reference proteome</keyword>
<dbReference type="Proteomes" id="UP000272706">
    <property type="component" value="Unassembled WGS sequence"/>
</dbReference>
<organism evidence="1 2">
    <name type="scientific">Mesorhizobium waimense</name>
    <dbReference type="NCBI Taxonomy" id="1300307"/>
    <lineage>
        <taxon>Bacteria</taxon>
        <taxon>Pseudomonadati</taxon>
        <taxon>Pseudomonadota</taxon>
        <taxon>Alphaproteobacteria</taxon>
        <taxon>Hyphomicrobiales</taxon>
        <taxon>Phyllobacteriaceae</taxon>
        <taxon>Mesorhizobium</taxon>
    </lineage>
</organism>